<proteinExistence type="predicted"/>
<evidence type="ECO:0000256" key="5">
    <source>
        <dbReference type="SAM" id="MobiDB-lite"/>
    </source>
</evidence>
<evidence type="ECO:0000313" key="9">
    <source>
        <dbReference type="Proteomes" id="UP000612899"/>
    </source>
</evidence>
<evidence type="ECO:0000256" key="3">
    <source>
        <dbReference type="ARBA" id="ARBA00022801"/>
    </source>
</evidence>
<name>A0A8J3Q392_9ACTN</name>
<dbReference type="GO" id="GO:0071555">
    <property type="term" value="P:cell wall organization"/>
    <property type="evidence" value="ECO:0007669"/>
    <property type="project" value="UniProtKB-KW"/>
</dbReference>
<dbReference type="CDD" id="cd06583">
    <property type="entry name" value="PGRP"/>
    <property type="match status" value="1"/>
</dbReference>
<evidence type="ECO:0000259" key="7">
    <source>
        <dbReference type="SMART" id="SM00644"/>
    </source>
</evidence>
<keyword evidence="6" id="KW-0732">Signal</keyword>
<protein>
    <recommendedName>
        <fullName evidence="2">N-acetylmuramoyl-L-alanine amidase</fullName>
        <ecNumber evidence="2">3.5.1.28</ecNumber>
    </recommendedName>
</protein>
<evidence type="ECO:0000313" key="8">
    <source>
        <dbReference type="EMBL" id="GIH02924.1"/>
    </source>
</evidence>
<keyword evidence="9" id="KW-1185">Reference proteome</keyword>
<organism evidence="8 9">
    <name type="scientific">Rhizocola hellebori</name>
    <dbReference type="NCBI Taxonomy" id="1392758"/>
    <lineage>
        <taxon>Bacteria</taxon>
        <taxon>Bacillati</taxon>
        <taxon>Actinomycetota</taxon>
        <taxon>Actinomycetes</taxon>
        <taxon>Micromonosporales</taxon>
        <taxon>Micromonosporaceae</taxon>
        <taxon>Rhizocola</taxon>
    </lineage>
</organism>
<evidence type="ECO:0000256" key="2">
    <source>
        <dbReference type="ARBA" id="ARBA00011901"/>
    </source>
</evidence>
<dbReference type="EC" id="3.5.1.28" evidence="2"/>
<dbReference type="EMBL" id="BONY01000005">
    <property type="protein sequence ID" value="GIH02924.1"/>
    <property type="molecule type" value="Genomic_DNA"/>
</dbReference>
<dbReference type="GO" id="GO:0008745">
    <property type="term" value="F:N-acetylmuramoyl-L-alanine amidase activity"/>
    <property type="evidence" value="ECO:0007669"/>
    <property type="project" value="UniProtKB-EC"/>
</dbReference>
<evidence type="ECO:0000256" key="4">
    <source>
        <dbReference type="ARBA" id="ARBA00023316"/>
    </source>
</evidence>
<feature type="signal peptide" evidence="6">
    <location>
        <begin position="1"/>
        <end position="15"/>
    </location>
</feature>
<comment type="catalytic activity">
    <reaction evidence="1">
        <text>Hydrolyzes the link between N-acetylmuramoyl residues and L-amino acid residues in certain cell-wall glycopeptides.</text>
        <dbReference type="EC" id="3.5.1.28"/>
    </reaction>
</comment>
<dbReference type="GO" id="GO:0009253">
    <property type="term" value="P:peptidoglycan catabolic process"/>
    <property type="evidence" value="ECO:0007669"/>
    <property type="project" value="InterPro"/>
</dbReference>
<keyword evidence="3" id="KW-0378">Hydrolase</keyword>
<dbReference type="Gene3D" id="3.40.80.10">
    <property type="entry name" value="Peptidoglycan recognition protein-like"/>
    <property type="match status" value="1"/>
</dbReference>
<reference evidence="8" key="1">
    <citation type="submission" date="2021-01" db="EMBL/GenBank/DDBJ databases">
        <title>Whole genome shotgun sequence of Rhizocola hellebori NBRC 109834.</title>
        <authorList>
            <person name="Komaki H."/>
            <person name="Tamura T."/>
        </authorList>
    </citation>
    <scope>NUCLEOTIDE SEQUENCE</scope>
    <source>
        <strain evidence="8">NBRC 109834</strain>
    </source>
</reference>
<comment type="caution">
    <text evidence="8">The sequence shown here is derived from an EMBL/GenBank/DDBJ whole genome shotgun (WGS) entry which is preliminary data.</text>
</comment>
<dbReference type="PANTHER" id="PTHR30417:SF1">
    <property type="entry name" value="N-ACETYLMURAMOYL-L-ALANINE AMIDASE AMID"/>
    <property type="match status" value="1"/>
</dbReference>
<dbReference type="Proteomes" id="UP000612899">
    <property type="component" value="Unassembled WGS sequence"/>
</dbReference>
<feature type="chain" id="PRO_5039342833" description="N-acetylmuramoyl-L-alanine amidase" evidence="6">
    <location>
        <begin position="16"/>
        <end position="428"/>
    </location>
</feature>
<dbReference type="SMART" id="SM00644">
    <property type="entry name" value="Ami_2"/>
    <property type="match status" value="1"/>
</dbReference>
<evidence type="ECO:0000256" key="6">
    <source>
        <dbReference type="SAM" id="SignalP"/>
    </source>
</evidence>
<feature type="region of interest" description="Disordered" evidence="5">
    <location>
        <begin position="15"/>
        <end position="36"/>
    </location>
</feature>
<dbReference type="Pfam" id="PF01510">
    <property type="entry name" value="Amidase_2"/>
    <property type="match status" value="1"/>
</dbReference>
<dbReference type="InterPro" id="IPR036505">
    <property type="entry name" value="Amidase/PGRP_sf"/>
</dbReference>
<dbReference type="InterPro" id="IPR051206">
    <property type="entry name" value="NAMLAA_amidase_2"/>
</dbReference>
<dbReference type="AlphaFoldDB" id="A0A8J3Q392"/>
<feature type="domain" description="N-acetylmuramoyl-L-alanine amidase" evidence="7">
    <location>
        <begin position="69"/>
        <end position="206"/>
    </location>
</feature>
<keyword evidence="4" id="KW-0961">Cell wall biogenesis/degradation</keyword>
<gene>
    <name evidence="8" type="ORF">Rhe02_09910</name>
</gene>
<dbReference type="GO" id="GO:0009254">
    <property type="term" value="P:peptidoglycan turnover"/>
    <property type="evidence" value="ECO:0007669"/>
    <property type="project" value="TreeGrafter"/>
</dbReference>
<accession>A0A8J3Q392</accession>
<dbReference type="FunFam" id="3.40.80.10:FF:000006">
    <property type="entry name" value="N-acetylmuramoyl-L-alanine amidase"/>
    <property type="match status" value="1"/>
</dbReference>
<dbReference type="SUPFAM" id="SSF55846">
    <property type="entry name" value="N-acetylmuramoyl-L-alanine amidase-like"/>
    <property type="match status" value="1"/>
</dbReference>
<dbReference type="InterPro" id="IPR002502">
    <property type="entry name" value="Amidase_domain"/>
</dbReference>
<sequence>MLLLAILLAVLTASAPPPPTPRESPESIAARGAGKPARADGLNCPSTLDCVWLPAVFGPVLGRPGEYKYAPANRPAQPRIKYIVIHGTESSYESTIATAQNPSEPNSWHYSIRSGDGRVAQHLGLKDIGWHTGNHFISWHSIGIEHEGYAGEPGFYTEAMYRASATLVRHLARQFGIPLDRQHILGHDNVPGMTPQWVRRMHTDPGPFWDWAHYFELLDAPLRAEAGNLITIAPDYATTQPAFTGCTAPTRVCPKHGSSAVLLRSLPQADAPLVNDLVLDPDGGASTMNISDQGAHATAGQRYVVAEVRGDWTAIWYLGRKAWFANPASSPNALPGSGRVARPKTGRATIPVYGWPLPDLPVVLPYLLQAGQGYAVSAIIDGFEFIMTTDASGARTGGWTVRAGGASYAQIQFGHRVMFVSLDDVDVT</sequence>
<evidence type="ECO:0000256" key="1">
    <source>
        <dbReference type="ARBA" id="ARBA00001561"/>
    </source>
</evidence>
<dbReference type="PANTHER" id="PTHR30417">
    <property type="entry name" value="N-ACETYLMURAMOYL-L-ALANINE AMIDASE AMID"/>
    <property type="match status" value="1"/>
</dbReference>